<reference evidence="5 6" key="1">
    <citation type="submission" date="2012-05" db="EMBL/GenBank/DDBJ databases">
        <authorList>
            <person name="Harkins D.M."/>
            <person name="Madupu R."/>
            <person name="Durkin A.S."/>
            <person name="Torralba M."/>
            <person name="Methe B."/>
            <person name="Sutton G.G."/>
            <person name="Nelson K.E."/>
        </authorList>
    </citation>
    <scope>NUCLEOTIDE SEQUENCE [LARGE SCALE GENOMIC DNA]</scope>
    <source>
        <strain evidence="5 6">F0489</strain>
    </source>
</reference>
<feature type="region of interest" description="Disordered" evidence="3">
    <location>
        <begin position="192"/>
        <end position="217"/>
    </location>
</feature>
<dbReference type="Pfam" id="PF00293">
    <property type="entry name" value="NUDIX"/>
    <property type="match status" value="1"/>
</dbReference>
<accession>J0WXV5</accession>
<feature type="compositionally biased region" description="Basic and acidic residues" evidence="3">
    <location>
        <begin position="200"/>
        <end position="217"/>
    </location>
</feature>
<dbReference type="EMBL" id="AKFT01000163">
    <property type="protein sequence ID" value="EJF41121.1"/>
    <property type="molecule type" value="Genomic_DNA"/>
</dbReference>
<evidence type="ECO:0000256" key="1">
    <source>
        <dbReference type="ARBA" id="ARBA00001946"/>
    </source>
</evidence>
<feature type="domain" description="Nudix hydrolase" evidence="4">
    <location>
        <begin position="27"/>
        <end position="167"/>
    </location>
</feature>
<protein>
    <submittedName>
        <fullName evidence="5">NUDIX domain protein</fullName>
    </submittedName>
</protein>
<dbReference type="RefSeq" id="WP_008732483.1">
    <property type="nucleotide sequence ID" value="NZ_AKFT01000163.1"/>
</dbReference>
<dbReference type="AlphaFoldDB" id="J0WXV5"/>
<dbReference type="GO" id="GO:0016787">
    <property type="term" value="F:hydrolase activity"/>
    <property type="evidence" value="ECO:0007669"/>
    <property type="project" value="UniProtKB-KW"/>
</dbReference>
<dbReference type="Gene3D" id="3.90.79.10">
    <property type="entry name" value="Nucleoside Triphosphate Pyrophosphohydrolase"/>
    <property type="match status" value="1"/>
</dbReference>
<dbReference type="PATRIC" id="fig|1125718.3.peg.2045"/>
<evidence type="ECO:0000259" key="4">
    <source>
        <dbReference type="PROSITE" id="PS51462"/>
    </source>
</evidence>
<dbReference type="InterPro" id="IPR000086">
    <property type="entry name" value="NUDIX_hydrolase_dom"/>
</dbReference>
<evidence type="ECO:0000256" key="2">
    <source>
        <dbReference type="ARBA" id="ARBA00022801"/>
    </source>
</evidence>
<comment type="caution">
    <text evidence="5">The sequence shown here is derived from an EMBL/GenBank/DDBJ whole genome shotgun (WGS) entry which is preliminary data.</text>
</comment>
<dbReference type="PANTHER" id="PTHR43046:SF2">
    <property type="entry name" value="8-OXO-DGTP DIPHOSPHATASE-RELATED"/>
    <property type="match status" value="1"/>
</dbReference>
<dbReference type="Proteomes" id="UP000002941">
    <property type="component" value="Unassembled WGS sequence"/>
</dbReference>
<dbReference type="InterPro" id="IPR020476">
    <property type="entry name" value="Nudix_hydrolase"/>
</dbReference>
<proteinExistence type="predicted"/>
<dbReference type="PANTHER" id="PTHR43046">
    <property type="entry name" value="GDP-MANNOSE MANNOSYL HYDROLASE"/>
    <property type="match status" value="1"/>
</dbReference>
<gene>
    <name evidence="5" type="ORF">HMPREF1318_0595</name>
</gene>
<dbReference type="eggNOG" id="COG1051">
    <property type="taxonomic scope" value="Bacteria"/>
</dbReference>
<comment type="cofactor">
    <cofactor evidence="1">
        <name>Mg(2+)</name>
        <dbReference type="ChEBI" id="CHEBI:18420"/>
    </cofactor>
</comment>
<name>J0WXV5_9ACTO</name>
<keyword evidence="6" id="KW-1185">Reference proteome</keyword>
<evidence type="ECO:0000256" key="3">
    <source>
        <dbReference type="SAM" id="MobiDB-lite"/>
    </source>
</evidence>
<keyword evidence="2" id="KW-0378">Hydrolase</keyword>
<organism evidence="5 6">
    <name type="scientific">Actinomyces massiliensis F0489</name>
    <dbReference type="NCBI Taxonomy" id="1125718"/>
    <lineage>
        <taxon>Bacteria</taxon>
        <taxon>Bacillati</taxon>
        <taxon>Actinomycetota</taxon>
        <taxon>Actinomycetes</taxon>
        <taxon>Actinomycetales</taxon>
        <taxon>Actinomycetaceae</taxon>
        <taxon>Actinomyces</taxon>
    </lineage>
</organism>
<dbReference type="SUPFAM" id="SSF55811">
    <property type="entry name" value="Nudix"/>
    <property type="match status" value="1"/>
</dbReference>
<dbReference type="InterPro" id="IPR015797">
    <property type="entry name" value="NUDIX_hydrolase-like_dom_sf"/>
</dbReference>
<sequence>MDGSVDQDVRPSEGRWVDCGCGDRHWGAFGAAGLLVWRRARETGAGVEILMQLRAGWTHGGGTWGVPGGATRAGESPAEAALRECEEETGLPARVLRLGAEHIQAHPNWSYTTFTAQAPSDEAWDELVPLDRESLEIRWVRLSAPSTPSTATHNDTTWERPVPGTDDVYGEAPLLPAFEAVWEELAALLPSPSAEIGRSTARDRSGSHDIGGRDGRD</sequence>
<dbReference type="PRINTS" id="PR00502">
    <property type="entry name" value="NUDIXFAMILY"/>
</dbReference>
<dbReference type="PROSITE" id="PS51462">
    <property type="entry name" value="NUDIX"/>
    <property type="match status" value="1"/>
</dbReference>
<evidence type="ECO:0000313" key="5">
    <source>
        <dbReference type="EMBL" id="EJF41121.1"/>
    </source>
</evidence>
<evidence type="ECO:0000313" key="6">
    <source>
        <dbReference type="Proteomes" id="UP000002941"/>
    </source>
</evidence>